<dbReference type="AlphaFoldDB" id="A0A6P7FYH4"/>
<gene>
    <name evidence="1" type="primary">LOC114335580</name>
</gene>
<reference evidence="1" key="1">
    <citation type="submission" date="2025-08" db="UniProtKB">
        <authorList>
            <consortium name="RefSeq"/>
        </authorList>
    </citation>
    <scope>IDENTIFICATION</scope>
</reference>
<name>A0A6P7FYH4_DIAVI</name>
<dbReference type="RefSeq" id="XP_028141634.1">
    <property type="nucleotide sequence ID" value="XM_028285833.1"/>
</dbReference>
<sequence>MGDQADFATKFHNLDGDLKGERTKNLFKLLKTTVFENEQQLDSALRSLKPKSYQENLFYIETLIYFKRSNELLEVLKGGNEVHISKILKQAWCFQNIFDNVEPEAFVTEFLPHVSYAVKKKFLNRISNHWTEKKIDSLFEALLKKYGIPMAVSVLHKCSPTKIQAAIVELDLQLNSNQVLNIYNKSEELFIFYVNLKQYYNDEKVLKNIAIKNPELVLKLHRERKIRLYRVGRRTSKNMFNMVNDDVLKDSEYYLKFLNNAVVVRKLGKHFDTLFKDLFPNQLNSVSTYCKSCQLISYYPKNRRWNLLNQTFTEKFNGRELKDLLLNFNSMTSLNPPKEIVELWAEVHYKEQQGNYNNFLKYYPPAKAIPALKEKINVTSDLWERQSLVLLLIETCKNSEDLDALVEVLKYICFRHRNEEPSFRTSVLGSLRNAFKLEDFNENHWKYIDEQLEILRIQKQFSLGSNGDFMEKHLEYLVKNGKDYKPLLIQYLKDMAIERRIRDFRNIDLSISKRLYTEMVDHIEEVINSVNNSYSIHFKHDYFLTILNFCQNNPEFCIKIADFPLFVQLIENNFSKDAKYNNQIIANVILYNVKFPQYAVKYNIDIFDILRHTIAENKYLGPLESVFTKIILTKDRDDFANKMLEFYFKELFERYTVSCIVCWFLKNEPKILSPHMRIVAEKYDTCLNGNKIYRLIKHYSHLGFDKIVSDSLIAQLDKNDVDVSRRILIPICILLSTNDFITFVFERYLPKKDKLDLMDDKMREIYRVQCEVAKRLAYVDEPYKMLPTIMKFCRGDYLQSALPSLQKAFYRSPERVLYSYVEALSKQAVSARKHAIFLSCEVLDKPHTLHLLANTKESNISSLKYLFSATLKYFLKNPSKELLDKVIENMNSIDVNDKETLDSLKDVTVPVKYRAQYIEKCWKYFEGLKSKGVKITEYLNAFLNHMSEDILSISILSASFTRDIINRYFPVIEERPSYIEWFVIRVLQIRVAERNKNFQIVFDILSKFSDNMRISFFKSFINNNPDQQLLTLCAENWYKNFTLIDSFGEHVSLKLNSFKLENLSVDDLATKTVSYLEQLMTEFGYHCFERFVEQFKIAFNGYDTVGEYRFFLAILKYKVTPTTCSLVLNSIVDMSDDDNINLRNTFNEIVNIIKSVETPIVQINLKAFLVNNASC</sequence>
<dbReference type="InterPro" id="IPR016024">
    <property type="entry name" value="ARM-type_fold"/>
</dbReference>
<dbReference type="InParanoid" id="A0A6P7FYH4"/>
<accession>A0A6P7FYH4</accession>
<organism evidence="1">
    <name type="scientific">Diabrotica virgifera virgifera</name>
    <name type="common">western corn rootworm</name>
    <dbReference type="NCBI Taxonomy" id="50390"/>
    <lineage>
        <taxon>Eukaryota</taxon>
        <taxon>Metazoa</taxon>
        <taxon>Ecdysozoa</taxon>
        <taxon>Arthropoda</taxon>
        <taxon>Hexapoda</taxon>
        <taxon>Insecta</taxon>
        <taxon>Pterygota</taxon>
        <taxon>Neoptera</taxon>
        <taxon>Endopterygota</taxon>
        <taxon>Coleoptera</taxon>
        <taxon>Polyphaga</taxon>
        <taxon>Cucujiformia</taxon>
        <taxon>Chrysomeloidea</taxon>
        <taxon>Chrysomelidae</taxon>
        <taxon>Galerucinae</taxon>
        <taxon>Diabroticina</taxon>
        <taxon>Diabroticites</taxon>
        <taxon>Diabrotica</taxon>
    </lineage>
</organism>
<dbReference type="SUPFAM" id="SSF48371">
    <property type="entry name" value="ARM repeat"/>
    <property type="match status" value="1"/>
</dbReference>
<proteinExistence type="predicted"/>
<evidence type="ECO:0000313" key="1">
    <source>
        <dbReference type="RefSeq" id="XP_028141634.1"/>
    </source>
</evidence>
<protein>
    <submittedName>
        <fullName evidence="1">Uncharacterized protein LOC114335580</fullName>
    </submittedName>
</protein>